<evidence type="ECO:0000256" key="3">
    <source>
        <dbReference type="ARBA" id="ARBA00022630"/>
    </source>
</evidence>
<dbReference type="EC" id="3.13.1.4" evidence="7"/>
<keyword evidence="4 10" id="KW-0274">FAD</keyword>
<dbReference type="AlphaFoldDB" id="A0A832QXP6"/>
<sequence length="384" mass="40532">MSDDWHMLAEEERLFCDLLERICAEQIATKAAETDATGAFVHDQLQVLAEAGMMGANLPEEYGGSGVSAPALLRAVSIVAGACGSTASAMTAHYLATDSILLGGTEAQKQHWLPKAATGEALGAFALTEPTAGSDPADMKTRARRVDGGWHLKGSKCFISNGGVADFLVVYAVTDPDKGHRGISAFILPKGTPGLEAGAPERTMGLKGGHVFTLALDCHLPEDALLGEEGRGFRTAMQVLDNGRIEVAAQCLGLARAAMESAIAYAKDRVIGGQALAARQGIAWMIADMGVAFRSALLLAQDAARQRDEAHRTGARFSLASSMAKLAASESAGRIADTALQLHGGYGYTSDFPVERINRDLRIMRIYEGSSEIQRIIISGNMLA</sequence>
<dbReference type="InterPro" id="IPR006091">
    <property type="entry name" value="Acyl-CoA_Oxase/DH_mid-dom"/>
</dbReference>
<evidence type="ECO:0000256" key="10">
    <source>
        <dbReference type="RuleBase" id="RU362125"/>
    </source>
</evidence>
<dbReference type="SUPFAM" id="SSF56645">
    <property type="entry name" value="Acyl-CoA dehydrogenase NM domain-like"/>
    <property type="match status" value="1"/>
</dbReference>
<dbReference type="PIRSF" id="PIRSF016578">
    <property type="entry name" value="HsaA"/>
    <property type="match status" value="1"/>
</dbReference>
<dbReference type="InterPro" id="IPR006089">
    <property type="entry name" value="Acyl-CoA_DH_CS"/>
</dbReference>
<dbReference type="InterPro" id="IPR009075">
    <property type="entry name" value="AcylCo_DH/oxidase_C"/>
</dbReference>
<dbReference type="InterPro" id="IPR009100">
    <property type="entry name" value="AcylCoA_DH/oxidase_NM_dom_sf"/>
</dbReference>
<name>A0A832QXP6_9RHOB</name>
<dbReference type="RefSeq" id="WP_303729642.1">
    <property type="nucleotide sequence ID" value="NZ_DULP01000080.1"/>
</dbReference>
<organism evidence="14 15">
    <name type="scientific">Paracoccus solventivorans</name>
    <dbReference type="NCBI Taxonomy" id="53463"/>
    <lineage>
        <taxon>Bacteria</taxon>
        <taxon>Pseudomonadati</taxon>
        <taxon>Pseudomonadota</taxon>
        <taxon>Alphaproteobacteria</taxon>
        <taxon>Rhodobacterales</taxon>
        <taxon>Paracoccaceae</taxon>
        <taxon>Paracoccus</taxon>
    </lineage>
</organism>
<feature type="domain" description="Acyl-CoA dehydrogenase/oxidase N-terminal" evidence="13">
    <location>
        <begin position="10"/>
        <end position="120"/>
    </location>
</feature>
<dbReference type="PANTHER" id="PTHR43884">
    <property type="entry name" value="ACYL-COA DEHYDROGENASE"/>
    <property type="match status" value="1"/>
</dbReference>
<evidence type="ECO:0000256" key="4">
    <source>
        <dbReference type="ARBA" id="ARBA00022827"/>
    </source>
</evidence>
<evidence type="ECO:0000259" key="13">
    <source>
        <dbReference type="Pfam" id="PF02771"/>
    </source>
</evidence>
<dbReference type="InterPro" id="IPR046373">
    <property type="entry name" value="Acyl-CoA_Oxase/DH_mid-dom_sf"/>
</dbReference>
<dbReference type="Pfam" id="PF02771">
    <property type="entry name" value="Acyl-CoA_dh_N"/>
    <property type="match status" value="1"/>
</dbReference>
<dbReference type="Pfam" id="PF02770">
    <property type="entry name" value="Acyl-CoA_dh_M"/>
    <property type="match status" value="1"/>
</dbReference>
<protein>
    <recommendedName>
        <fullName evidence="8">3-sulfinopropanoyl-CoA desulfinase</fullName>
        <ecNumber evidence="7">3.13.1.4</ecNumber>
    </recommendedName>
    <alternativeName>
        <fullName evidence="9">3-sulfinopropionyl coenzyme A desulfinase</fullName>
    </alternativeName>
</protein>
<evidence type="ECO:0000256" key="9">
    <source>
        <dbReference type="ARBA" id="ARBA00075603"/>
    </source>
</evidence>
<evidence type="ECO:0000259" key="12">
    <source>
        <dbReference type="Pfam" id="PF02770"/>
    </source>
</evidence>
<evidence type="ECO:0000256" key="7">
    <source>
        <dbReference type="ARBA" id="ARBA00066461"/>
    </source>
</evidence>
<dbReference type="InterPro" id="IPR036250">
    <property type="entry name" value="AcylCo_DH-like_C"/>
</dbReference>
<evidence type="ECO:0000256" key="8">
    <source>
        <dbReference type="ARBA" id="ARBA00068311"/>
    </source>
</evidence>
<dbReference type="Gene3D" id="1.20.140.10">
    <property type="entry name" value="Butyryl-CoA Dehydrogenase, subunit A, domain 3"/>
    <property type="match status" value="1"/>
</dbReference>
<comment type="similarity">
    <text evidence="2 10">Belongs to the acyl-CoA dehydrogenase family.</text>
</comment>
<evidence type="ECO:0000256" key="2">
    <source>
        <dbReference type="ARBA" id="ARBA00009347"/>
    </source>
</evidence>
<dbReference type="FunFam" id="2.40.110.10:FF:000002">
    <property type="entry name" value="Acyl-CoA dehydrogenase fadE12"/>
    <property type="match status" value="1"/>
</dbReference>
<dbReference type="Proteomes" id="UP000580830">
    <property type="component" value="Unassembled WGS sequence"/>
</dbReference>
<dbReference type="Pfam" id="PF00441">
    <property type="entry name" value="Acyl-CoA_dh_1"/>
    <property type="match status" value="1"/>
</dbReference>
<dbReference type="GO" id="GO:0003995">
    <property type="term" value="F:acyl-CoA dehydrogenase activity"/>
    <property type="evidence" value="ECO:0007669"/>
    <property type="project" value="InterPro"/>
</dbReference>
<feature type="domain" description="Acyl-CoA dehydrogenase/oxidase C-terminal" evidence="11">
    <location>
        <begin position="230"/>
        <end position="382"/>
    </location>
</feature>
<evidence type="ECO:0000256" key="6">
    <source>
        <dbReference type="ARBA" id="ARBA00052938"/>
    </source>
</evidence>
<proteinExistence type="inferred from homology"/>
<gene>
    <name evidence="14" type="ORF">GXX24_05385</name>
</gene>
<dbReference type="InterPro" id="IPR013786">
    <property type="entry name" value="AcylCoA_DH/ox_N"/>
</dbReference>
<dbReference type="GO" id="GO:0050660">
    <property type="term" value="F:flavin adenine dinucleotide binding"/>
    <property type="evidence" value="ECO:0007669"/>
    <property type="project" value="InterPro"/>
</dbReference>
<comment type="catalytic activity">
    <reaction evidence="6">
        <text>3-sulfinopropanoyl-CoA + H2O = propanoyl-CoA + sulfite + H(+)</text>
        <dbReference type="Rhea" id="RHEA:41624"/>
        <dbReference type="ChEBI" id="CHEBI:15377"/>
        <dbReference type="ChEBI" id="CHEBI:15378"/>
        <dbReference type="ChEBI" id="CHEBI:17359"/>
        <dbReference type="ChEBI" id="CHEBI:57392"/>
        <dbReference type="ChEBI" id="CHEBI:78349"/>
        <dbReference type="EC" id="3.13.1.4"/>
    </reaction>
    <physiologicalReaction direction="left-to-right" evidence="6">
        <dbReference type="Rhea" id="RHEA:41625"/>
    </physiologicalReaction>
</comment>
<comment type="cofactor">
    <cofactor evidence="1 10">
        <name>FAD</name>
        <dbReference type="ChEBI" id="CHEBI:57692"/>
    </cofactor>
</comment>
<evidence type="ECO:0000259" key="11">
    <source>
        <dbReference type="Pfam" id="PF00441"/>
    </source>
</evidence>
<accession>A0A832QXP6</accession>
<evidence type="ECO:0000313" key="14">
    <source>
        <dbReference type="EMBL" id="HHW33558.1"/>
    </source>
</evidence>
<dbReference type="SUPFAM" id="SSF47203">
    <property type="entry name" value="Acyl-CoA dehydrogenase C-terminal domain-like"/>
    <property type="match status" value="1"/>
</dbReference>
<dbReference type="InterPro" id="IPR037069">
    <property type="entry name" value="AcylCoA_DH/ox_N_sf"/>
</dbReference>
<dbReference type="PROSITE" id="PS00073">
    <property type="entry name" value="ACYL_COA_DH_2"/>
    <property type="match status" value="1"/>
</dbReference>
<dbReference type="FunFam" id="1.20.140.10:FF:000004">
    <property type="entry name" value="Acyl-CoA dehydrogenase FadE25"/>
    <property type="match status" value="1"/>
</dbReference>
<evidence type="ECO:0000313" key="15">
    <source>
        <dbReference type="Proteomes" id="UP000580830"/>
    </source>
</evidence>
<evidence type="ECO:0000256" key="5">
    <source>
        <dbReference type="ARBA" id="ARBA00023002"/>
    </source>
</evidence>
<keyword evidence="5 10" id="KW-0560">Oxidoreductase</keyword>
<dbReference type="EMBL" id="DULP01000080">
    <property type="protein sequence ID" value="HHW33558.1"/>
    <property type="molecule type" value="Genomic_DNA"/>
</dbReference>
<dbReference type="PANTHER" id="PTHR43884:SF12">
    <property type="entry name" value="ISOVALERYL-COA DEHYDROGENASE, MITOCHONDRIAL-RELATED"/>
    <property type="match status" value="1"/>
</dbReference>
<reference evidence="14 15" key="1">
    <citation type="journal article" date="2020" name="Biotechnol. Biofuels">
        <title>New insights from the biogas microbiome by comprehensive genome-resolved metagenomics of nearly 1600 species originating from multiple anaerobic digesters.</title>
        <authorList>
            <person name="Campanaro S."/>
            <person name="Treu L."/>
            <person name="Rodriguez-R L.M."/>
            <person name="Kovalovszki A."/>
            <person name="Ziels R.M."/>
            <person name="Maus I."/>
            <person name="Zhu X."/>
            <person name="Kougias P.G."/>
            <person name="Basile A."/>
            <person name="Luo G."/>
            <person name="Schluter A."/>
            <person name="Konstantinidis K.T."/>
            <person name="Angelidaki I."/>
        </authorList>
    </citation>
    <scope>NUCLEOTIDE SEQUENCE [LARGE SCALE GENOMIC DNA]</scope>
    <source>
        <strain evidence="14">AS04akNAM_125</strain>
    </source>
</reference>
<evidence type="ECO:0000256" key="1">
    <source>
        <dbReference type="ARBA" id="ARBA00001974"/>
    </source>
</evidence>
<dbReference type="Gene3D" id="2.40.110.10">
    <property type="entry name" value="Butyryl-CoA Dehydrogenase, subunit A, domain 2"/>
    <property type="match status" value="1"/>
</dbReference>
<feature type="domain" description="Acyl-CoA oxidase/dehydrogenase middle" evidence="12">
    <location>
        <begin position="124"/>
        <end position="209"/>
    </location>
</feature>
<keyword evidence="3 10" id="KW-0285">Flavoprotein</keyword>
<dbReference type="Gene3D" id="1.10.540.10">
    <property type="entry name" value="Acyl-CoA dehydrogenase/oxidase, N-terminal domain"/>
    <property type="match status" value="1"/>
</dbReference>
<comment type="caution">
    <text evidence="14">The sequence shown here is derived from an EMBL/GenBank/DDBJ whole genome shotgun (WGS) entry which is preliminary data.</text>
</comment>